<gene>
    <name evidence="7" type="primary">LOC116296705</name>
</gene>
<evidence type="ECO:0000256" key="1">
    <source>
        <dbReference type="ARBA" id="ARBA00005634"/>
    </source>
</evidence>
<dbReference type="SUPFAM" id="SSF52025">
    <property type="entry name" value="PA domain"/>
    <property type="match status" value="1"/>
</dbReference>
<accession>A0A6P8I7G9</accession>
<dbReference type="Proteomes" id="UP000515163">
    <property type="component" value="Unplaced"/>
</dbReference>
<organism evidence="6 7">
    <name type="scientific">Actinia tenebrosa</name>
    <name type="common">Australian red waratah sea anemone</name>
    <dbReference type="NCBI Taxonomy" id="6105"/>
    <lineage>
        <taxon>Eukaryota</taxon>
        <taxon>Metazoa</taxon>
        <taxon>Cnidaria</taxon>
        <taxon>Anthozoa</taxon>
        <taxon>Hexacorallia</taxon>
        <taxon>Actiniaria</taxon>
        <taxon>Actiniidae</taxon>
        <taxon>Actinia</taxon>
    </lineage>
</organism>
<feature type="domain" description="PA" evidence="4">
    <location>
        <begin position="197"/>
        <end position="275"/>
    </location>
</feature>
<protein>
    <submittedName>
        <fullName evidence="7">Aminopeptidase NAALADL1-like</fullName>
    </submittedName>
</protein>
<dbReference type="InParanoid" id="A0A6P8I7G9"/>
<dbReference type="InterPro" id="IPR039373">
    <property type="entry name" value="Peptidase_M28B"/>
</dbReference>
<dbReference type="Pfam" id="PF04389">
    <property type="entry name" value="Peptidase_M28"/>
    <property type="match status" value="1"/>
</dbReference>
<keyword evidence="3" id="KW-1133">Transmembrane helix</keyword>
<dbReference type="KEGG" id="aten:116296705"/>
<keyword evidence="6" id="KW-1185">Reference proteome</keyword>
<sequence>MSTELSRFGNRNNNNMNSEFSSQIQLKSTEELFKPERRSKIVKGLLSVLVILIAIAIGFVLGYFVFKMTKKEESSAKKSSKEYLQEFKNMIDPKELEHNLRMFTIRPHISTTHGTEIITNHIRDTWQSYGFEVEEPEYEVLMSFPQEDKPNKVSIINNDTKEVEYDVIAQVNVTAGVDSDKKYKYTPYLAYAPNGTVEGELVYANLGSQKDFEELAKKNISLKGKIVIIGNLFGYITGAKNLGAVGVILYPDPKLYAPNGHGVNDTFPNSPWVPPDAVHSIALSKTFGDALTPMLPSSNGMHRIDLNKAGLLSIPAQTISYQDAQYILSRMKGEKVPKSMEGGLNLTYRFGPGFNTTKVNTTLVVRLEVNNQYVKKKIRNVIATIPGSEEPDRYVLIGNHRDAWFFGASDPSSGTATMMEMSRVLWKLRQKGWRPRRTIKLCSWGGEEFALLGSHEWVEEYGMIFRERAVAYLNTDVAVGGNFVFYAQTSPMLGDLILKNAKKTIYPSNISKTIYDNMLERLPKSKLYPDEPMMSTFRFVTDNIPFCLILGLPTADFSYFFDYTDDIFLYPLYHTQYDAFDWIKKFADPNFLYFKSMAQFLGSMLFDLSDSEIIPFSLHRFVKSVHEAYDDLKKVNDKLDQTQMLQLEQAIKIFANLTTKLESTIQNIKGQQSDHYNLRMLNDQIAGVEKTFVSPYTIRASKDGKKIIDANSFIKIHNALHRNVNQTEIDNLVKFEMSLIIRCFNVANKLLEPIK</sequence>
<evidence type="ECO:0000256" key="2">
    <source>
        <dbReference type="SAM" id="MobiDB-lite"/>
    </source>
</evidence>
<dbReference type="Gene3D" id="3.50.30.30">
    <property type="match status" value="1"/>
</dbReference>
<dbReference type="FunFam" id="3.40.630.10:FF:000101">
    <property type="entry name" value="N-acetylated alpha-linked acidic dipeptidase like 1"/>
    <property type="match status" value="1"/>
</dbReference>
<keyword evidence="3" id="KW-0812">Transmembrane</keyword>
<reference evidence="7" key="1">
    <citation type="submission" date="2025-08" db="UniProtKB">
        <authorList>
            <consortium name="RefSeq"/>
        </authorList>
    </citation>
    <scope>IDENTIFICATION</scope>
    <source>
        <tissue evidence="7">Tentacle</tissue>
    </source>
</reference>
<dbReference type="AlphaFoldDB" id="A0A6P8I7G9"/>
<dbReference type="InterPro" id="IPR046450">
    <property type="entry name" value="PA_dom_sf"/>
</dbReference>
<evidence type="ECO:0000313" key="6">
    <source>
        <dbReference type="Proteomes" id="UP000515163"/>
    </source>
</evidence>
<keyword evidence="3" id="KW-0472">Membrane</keyword>
<evidence type="ECO:0000313" key="7">
    <source>
        <dbReference type="RefSeq" id="XP_031560630.1"/>
    </source>
</evidence>
<dbReference type="RefSeq" id="XP_031560630.1">
    <property type="nucleotide sequence ID" value="XM_031704770.1"/>
</dbReference>
<dbReference type="Pfam" id="PF02225">
    <property type="entry name" value="PA"/>
    <property type="match status" value="1"/>
</dbReference>
<feature type="transmembrane region" description="Helical" evidence="3">
    <location>
        <begin position="44"/>
        <end position="66"/>
    </location>
</feature>
<dbReference type="SUPFAM" id="SSF47672">
    <property type="entry name" value="Transferrin receptor-like dimerisation domain"/>
    <property type="match status" value="1"/>
</dbReference>
<dbReference type="GO" id="GO:0004180">
    <property type="term" value="F:carboxypeptidase activity"/>
    <property type="evidence" value="ECO:0007669"/>
    <property type="project" value="TreeGrafter"/>
</dbReference>
<dbReference type="OrthoDB" id="5841748at2759"/>
<evidence type="ECO:0000256" key="3">
    <source>
        <dbReference type="SAM" id="Phobius"/>
    </source>
</evidence>
<dbReference type="InterPro" id="IPR007484">
    <property type="entry name" value="Peptidase_M28"/>
</dbReference>
<dbReference type="InterPro" id="IPR036757">
    <property type="entry name" value="TFR-like_dimer_dom_sf"/>
</dbReference>
<dbReference type="GeneID" id="116296705"/>
<dbReference type="SUPFAM" id="SSF53187">
    <property type="entry name" value="Zn-dependent exopeptidases"/>
    <property type="match status" value="1"/>
</dbReference>
<proteinExistence type="inferred from homology"/>
<dbReference type="Gene3D" id="3.40.630.10">
    <property type="entry name" value="Zn peptidases"/>
    <property type="match status" value="1"/>
</dbReference>
<dbReference type="InterPro" id="IPR003137">
    <property type="entry name" value="PA_domain"/>
</dbReference>
<name>A0A6P8I7G9_ACTTE</name>
<feature type="region of interest" description="Disordered" evidence="2">
    <location>
        <begin position="1"/>
        <end position="22"/>
    </location>
</feature>
<dbReference type="PANTHER" id="PTHR10404:SF78">
    <property type="entry name" value="N-ACETYLATED ALPHA-LINKED ACIDIC DIPEPTIDASE 2"/>
    <property type="match status" value="1"/>
</dbReference>
<dbReference type="CDD" id="cd08022">
    <property type="entry name" value="M28_PSMA_like"/>
    <property type="match status" value="1"/>
</dbReference>
<evidence type="ECO:0000259" key="4">
    <source>
        <dbReference type="Pfam" id="PF02225"/>
    </source>
</evidence>
<evidence type="ECO:0000259" key="5">
    <source>
        <dbReference type="Pfam" id="PF04389"/>
    </source>
</evidence>
<dbReference type="PANTHER" id="PTHR10404">
    <property type="entry name" value="N-ACETYLATED-ALPHA-LINKED ACIDIC DIPEPTIDASE"/>
    <property type="match status" value="1"/>
</dbReference>
<feature type="domain" description="Peptidase M28" evidence="5">
    <location>
        <begin position="380"/>
        <end position="585"/>
    </location>
</feature>
<dbReference type="Gene3D" id="1.20.930.40">
    <property type="entry name" value="Transferrin receptor-like, dimerisation domain"/>
    <property type="match status" value="1"/>
</dbReference>
<dbReference type="FunFam" id="3.50.30.30:FF:000045">
    <property type="entry name" value="Predicted protein"/>
    <property type="match status" value="1"/>
</dbReference>
<comment type="similarity">
    <text evidence="1">Belongs to the peptidase M28 family. M28B subfamily.</text>
</comment>